<keyword evidence="10" id="KW-0032">Aminotransferase</keyword>
<evidence type="ECO:0000256" key="2">
    <source>
        <dbReference type="ARBA" id="ARBA00001933"/>
    </source>
</evidence>
<evidence type="ECO:0000313" key="11">
    <source>
        <dbReference type="Proteomes" id="UP000011591"/>
    </source>
</evidence>
<accession>M0B6B8</accession>
<feature type="region of interest" description="Disordered" evidence="9">
    <location>
        <begin position="46"/>
        <end position="71"/>
    </location>
</feature>
<gene>
    <name evidence="10" type="ORF">C480_09670</name>
</gene>
<keyword evidence="5" id="KW-0413">Isomerase</keyword>
<comment type="similarity">
    <text evidence="8">Belongs to the class-III pyridoxal-phosphate-dependent aminotransferase family.</text>
</comment>
<dbReference type="AlphaFoldDB" id="M0B6B8"/>
<keyword evidence="11" id="KW-1185">Reference proteome</keyword>
<dbReference type="Gene3D" id="3.40.640.10">
    <property type="entry name" value="Type I PLP-dependent aspartate aminotransferase-like (Major domain)"/>
    <property type="match status" value="1"/>
</dbReference>
<dbReference type="PANTHER" id="PTHR43713:SF3">
    <property type="entry name" value="GLUTAMATE-1-SEMIALDEHYDE 2,1-AMINOMUTASE 1, CHLOROPLASTIC-RELATED"/>
    <property type="match status" value="1"/>
</dbReference>
<evidence type="ECO:0000256" key="8">
    <source>
        <dbReference type="RuleBase" id="RU003560"/>
    </source>
</evidence>
<dbReference type="SUPFAM" id="SSF53383">
    <property type="entry name" value="PLP-dependent transferases"/>
    <property type="match status" value="1"/>
</dbReference>
<dbReference type="Gene3D" id="3.90.1150.10">
    <property type="entry name" value="Aspartate Aminotransferase, domain 1"/>
    <property type="match status" value="1"/>
</dbReference>
<dbReference type="InterPro" id="IPR015422">
    <property type="entry name" value="PyrdxlP-dep_Trfase_small"/>
</dbReference>
<dbReference type="GO" id="GO:0042286">
    <property type="term" value="F:glutamate-1-semialdehyde 2,1-aminomutase activity"/>
    <property type="evidence" value="ECO:0007669"/>
    <property type="project" value="UniProtKB-EC"/>
</dbReference>
<dbReference type="GO" id="GO:0030170">
    <property type="term" value="F:pyridoxal phosphate binding"/>
    <property type="evidence" value="ECO:0007669"/>
    <property type="project" value="InterPro"/>
</dbReference>
<dbReference type="PATRIC" id="fig|1227491.4.peg.1996"/>
<comment type="caution">
    <text evidence="10">The sequence shown here is derived from an EMBL/GenBank/DDBJ whole genome shotgun (WGS) entry which is preliminary data.</text>
</comment>
<evidence type="ECO:0000256" key="3">
    <source>
        <dbReference type="ARBA" id="ARBA00015416"/>
    </source>
</evidence>
<dbReference type="EMBL" id="AOIP01000020">
    <property type="protein sequence ID" value="ELZ05818.1"/>
    <property type="molecule type" value="Genomic_DNA"/>
</dbReference>
<dbReference type="InterPro" id="IPR049704">
    <property type="entry name" value="Aminotrans_3_PPA_site"/>
</dbReference>
<keyword evidence="10" id="KW-0808">Transferase</keyword>
<dbReference type="InterPro" id="IPR015421">
    <property type="entry name" value="PyrdxlP-dep_Trfase_major"/>
</dbReference>
<evidence type="ECO:0000256" key="9">
    <source>
        <dbReference type="SAM" id="MobiDB-lite"/>
    </source>
</evidence>
<dbReference type="InterPro" id="IPR015424">
    <property type="entry name" value="PyrdxlP-dep_Trfase"/>
</dbReference>
<organism evidence="10 11">
    <name type="scientific">Natrialba aegyptia DSM 13077</name>
    <dbReference type="NCBI Taxonomy" id="1227491"/>
    <lineage>
        <taxon>Archaea</taxon>
        <taxon>Methanobacteriati</taxon>
        <taxon>Methanobacteriota</taxon>
        <taxon>Stenosarchaea group</taxon>
        <taxon>Halobacteria</taxon>
        <taxon>Halobacteriales</taxon>
        <taxon>Natrialbaceae</taxon>
        <taxon>Natrialba</taxon>
    </lineage>
</organism>
<comment type="cofactor">
    <cofactor evidence="2">
        <name>pyridoxal 5'-phosphate</name>
        <dbReference type="ChEBI" id="CHEBI:597326"/>
    </cofactor>
</comment>
<dbReference type="Proteomes" id="UP000011591">
    <property type="component" value="Unassembled WGS sequence"/>
</dbReference>
<comment type="pathway">
    <text evidence="6">Porphyrin-containing compound metabolism.</text>
</comment>
<evidence type="ECO:0000256" key="4">
    <source>
        <dbReference type="ARBA" id="ARBA00022898"/>
    </source>
</evidence>
<reference evidence="10 11" key="1">
    <citation type="journal article" date="2014" name="PLoS Genet.">
        <title>Phylogenetically driven sequencing of extremely halophilic archaea reveals strategies for static and dynamic osmo-response.</title>
        <authorList>
            <person name="Becker E.A."/>
            <person name="Seitzer P.M."/>
            <person name="Tritt A."/>
            <person name="Larsen D."/>
            <person name="Krusor M."/>
            <person name="Yao A.I."/>
            <person name="Wu D."/>
            <person name="Madern D."/>
            <person name="Eisen J.A."/>
            <person name="Darling A.E."/>
            <person name="Facciotti M.T."/>
        </authorList>
    </citation>
    <scope>NUCLEOTIDE SEQUENCE [LARGE SCALE GENOMIC DNA]</scope>
    <source>
        <strain evidence="10 11">DSM 13077</strain>
    </source>
</reference>
<dbReference type="Pfam" id="PF00202">
    <property type="entry name" value="Aminotran_3"/>
    <property type="match status" value="1"/>
</dbReference>
<sequence>MQLEWENWGWIGSDGRNHPLLASTRSLQTGIGLRGRNGAVVGVGTVTDSDRTESDEINPAEGVKGDFSTNTNRMEPIVDRAREIIPGGAQTGLRAQAYDTGDVAFESASGATLTTVAGEQYTDYHLGFGPIILGHAHEDVDAAARAAIDDGVLYGAGTTPLEVEVAERLVDLVPSVEMVNFCNSGSEATYHAIRLARAATGNEKVLKFEGCYHGWHDYVDVSVYPPADRVGERYPESDGMLPAAVENTLVAPFNDPDAVEGIVRDHSDDLAAVILEPVPHSVGCLHPRTEFLETLREVTEVHGVPLIFDEVISGFRHSPHGVQGEVNVTPDLTCVAKALGNGYPVAAVGGRSDLLAQAGGDNESGVVISGTYSGSLPGLAAARETIDTIVAEDVQASLTDLGDRYRDGLADLLEDHGVDGRVVGHRSIFSVQFGVRGEPRTYEDVLGLDEERFHAFAAGMRERGHFFTPNPYKRHHLSAAHDEAHLESYLEAADTVLAEL</sequence>
<protein>
    <recommendedName>
        <fullName evidence="3">Glutamate-1-semialdehyde 2,1-aminomutase</fullName>
    </recommendedName>
    <alternativeName>
        <fullName evidence="7">Glutamate-1-semialdehyde aminotransferase</fullName>
    </alternativeName>
</protein>
<dbReference type="GO" id="GO:0008483">
    <property type="term" value="F:transaminase activity"/>
    <property type="evidence" value="ECO:0007669"/>
    <property type="project" value="UniProtKB-KW"/>
</dbReference>
<dbReference type="PROSITE" id="PS00600">
    <property type="entry name" value="AA_TRANSFER_CLASS_3"/>
    <property type="match status" value="1"/>
</dbReference>
<comment type="catalytic activity">
    <reaction evidence="1">
        <text>(S)-4-amino-5-oxopentanoate = 5-aminolevulinate</text>
        <dbReference type="Rhea" id="RHEA:14265"/>
        <dbReference type="ChEBI" id="CHEBI:57501"/>
        <dbReference type="ChEBI" id="CHEBI:356416"/>
        <dbReference type="EC" id="5.4.3.8"/>
    </reaction>
</comment>
<dbReference type="PANTHER" id="PTHR43713">
    <property type="entry name" value="GLUTAMATE-1-SEMIALDEHYDE 2,1-AMINOMUTASE"/>
    <property type="match status" value="1"/>
</dbReference>
<evidence type="ECO:0000256" key="5">
    <source>
        <dbReference type="ARBA" id="ARBA00023235"/>
    </source>
</evidence>
<proteinExistence type="inferred from homology"/>
<evidence type="ECO:0000256" key="6">
    <source>
        <dbReference type="ARBA" id="ARBA00023444"/>
    </source>
</evidence>
<name>M0B6B8_9EURY</name>
<dbReference type="InterPro" id="IPR005814">
    <property type="entry name" value="Aminotrans_3"/>
</dbReference>
<evidence type="ECO:0000256" key="7">
    <source>
        <dbReference type="ARBA" id="ARBA00031365"/>
    </source>
</evidence>
<keyword evidence="4 8" id="KW-0663">Pyridoxal phosphate</keyword>
<evidence type="ECO:0000256" key="1">
    <source>
        <dbReference type="ARBA" id="ARBA00001579"/>
    </source>
</evidence>
<evidence type="ECO:0000313" key="10">
    <source>
        <dbReference type="EMBL" id="ELZ05818.1"/>
    </source>
</evidence>